<evidence type="ECO:0000256" key="4">
    <source>
        <dbReference type="SAM" id="SignalP"/>
    </source>
</evidence>
<dbReference type="InterPro" id="IPR006059">
    <property type="entry name" value="SBP"/>
</dbReference>
<dbReference type="InterPro" id="IPR050490">
    <property type="entry name" value="Bact_solute-bd_prot1"/>
</dbReference>
<evidence type="ECO:0000256" key="2">
    <source>
        <dbReference type="ARBA" id="ARBA00022448"/>
    </source>
</evidence>
<name>A0ABU2JA27_9ACTN</name>
<comment type="similarity">
    <text evidence="1">Belongs to the bacterial solute-binding protein 1 family.</text>
</comment>
<reference evidence="6" key="1">
    <citation type="submission" date="2023-07" db="EMBL/GenBank/DDBJ databases">
        <title>30 novel species of actinomycetes from the DSMZ collection.</title>
        <authorList>
            <person name="Nouioui I."/>
        </authorList>
    </citation>
    <scope>NUCLEOTIDE SEQUENCE [LARGE SCALE GENOMIC DNA]</scope>
    <source>
        <strain evidence="6">DSM 44399</strain>
    </source>
</reference>
<protein>
    <submittedName>
        <fullName evidence="5">Extracellular solute-binding protein</fullName>
    </submittedName>
</protein>
<accession>A0ABU2JA27</accession>
<keyword evidence="3 4" id="KW-0732">Signal</keyword>
<sequence length="481" mass="51495">MLGKLRSARRRRGLAAVGVIALATLTLSGCSKSNAAKVDLNQAKPKTLRMLYASTEADSAAVMALVPAFKQKFGIDLQIDSQAQPGLQTKAFAELASRSSAYDIMIVDSSWMPSLVGKLEPLNSYLTNSSLNDMANTDVGDFIPKVFYDTSVYNPKNILAHYPDPAAKVDPAAIKAKGFDIYNLPIQANVLVQANRMDLFNDLAQKAAYQAEFGKPLQVPKTLDEYRQVAKFFTQPDKKLYGTTVMAGVGDWATDDFKSLLADYGGNGELVGDNLSMDFNSAAGVKALTYYRTLITDGSVPPGSTSADWNTTAEAFDSGTTAMTQNYHTVALNKGVQGTIGYSLAPSGTASGPHFGTWGLAVNPYGKNKAWAYRAMTWLTAATQQLSMTKDMLHPTRTSVYKDVESQAKNPSLVEFYKVMGQALAVGVGRPRLSNYTEVAQAIAVAVNQAATGKSDPASALSSAASQVKRLVEQAGIKPGQ</sequence>
<gene>
    <name evidence="5" type="ORF">RM423_10595</name>
</gene>
<dbReference type="Proteomes" id="UP001183176">
    <property type="component" value="Unassembled WGS sequence"/>
</dbReference>
<dbReference type="RefSeq" id="WP_311422998.1">
    <property type="nucleotide sequence ID" value="NZ_JAVREH010000010.1"/>
</dbReference>
<dbReference type="PANTHER" id="PTHR43649">
    <property type="entry name" value="ARABINOSE-BINDING PROTEIN-RELATED"/>
    <property type="match status" value="1"/>
</dbReference>
<dbReference type="SUPFAM" id="SSF53850">
    <property type="entry name" value="Periplasmic binding protein-like II"/>
    <property type="match status" value="1"/>
</dbReference>
<evidence type="ECO:0000256" key="1">
    <source>
        <dbReference type="ARBA" id="ARBA00008520"/>
    </source>
</evidence>
<evidence type="ECO:0000313" key="6">
    <source>
        <dbReference type="Proteomes" id="UP001183176"/>
    </source>
</evidence>
<proteinExistence type="inferred from homology"/>
<comment type="caution">
    <text evidence="5">The sequence shown here is derived from an EMBL/GenBank/DDBJ whole genome shotgun (WGS) entry which is preliminary data.</text>
</comment>
<feature type="signal peptide" evidence="4">
    <location>
        <begin position="1"/>
        <end position="35"/>
    </location>
</feature>
<dbReference type="PROSITE" id="PS51257">
    <property type="entry name" value="PROKAR_LIPOPROTEIN"/>
    <property type="match status" value="1"/>
</dbReference>
<dbReference type="EMBL" id="JAVREH010000010">
    <property type="protein sequence ID" value="MDT0261845.1"/>
    <property type="molecule type" value="Genomic_DNA"/>
</dbReference>
<keyword evidence="2" id="KW-0813">Transport</keyword>
<dbReference type="Gene3D" id="3.40.190.10">
    <property type="entry name" value="Periplasmic binding protein-like II"/>
    <property type="match status" value="2"/>
</dbReference>
<dbReference type="Pfam" id="PF01547">
    <property type="entry name" value="SBP_bac_1"/>
    <property type="match status" value="1"/>
</dbReference>
<evidence type="ECO:0000256" key="3">
    <source>
        <dbReference type="ARBA" id="ARBA00022729"/>
    </source>
</evidence>
<dbReference type="PANTHER" id="PTHR43649:SF34">
    <property type="entry name" value="ABC TRANSPORTER PERIPLASMIC-BINDING PROTEIN YCJN-RELATED"/>
    <property type="match status" value="1"/>
</dbReference>
<keyword evidence="6" id="KW-1185">Reference proteome</keyword>
<organism evidence="5 6">
    <name type="scientific">Jatrophihabitans lederbergiae</name>
    <dbReference type="NCBI Taxonomy" id="3075547"/>
    <lineage>
        <taxon>Bacteria</taxon>
        <taxon>Bacillati</taxon>
        <taxon>Actinomycetota</taxon>
        <taxon>Actinomycetes</taxon>
        <taxon>Jatrophihabitantales</taxon>
        <taxon>Jatrophihabitantaceae</taxon>
        <taxon>Jatrophihabitans</taxon>
    </lineage>
</organism>
<feature type="chain" id="PRO_5045960737" evidence="4">
    <location>
        <begin position="36"/>
        <end position="481"/>
    </location>
</feature>
<evidence type="ECO:0000313" key="5">
    <source>
        <dbReference type="EMBL" id="MDT0261845.1"/>
    </source>
</evidence>